<evidence type="ECO:0000313" key="3">
    <source>
        <dbReference type="EMBL" id="MCZ0858292.1"/>
    </source>
</evidence>
<evidence type="ECO:0000259" key="2">
    <source>
        <dbReference type="Pfam" id="PF12802"/>
    </source>
</evidence>
<reference evidence="3" key="1">
    <citation type="submission" date="2022-10" db="EMBL/GenBank/DDBJ databases">
        <title>Genome sequence of Actinomyces israelii ATCC 10048.</title>
        <authorList>
            <person name="Watt R.M."/>
            <person name="Tong W.M."/>
        </authorList>
    </citation>
    <scope>NUCLEOTIDE SEQUENCE</scope>
    <source>
        <strain evidence="3">ATCC 10048</strain>
    </source>
</reference>
<name>A0ABT4I978_9ACTO</name>
<organism evidence="3 4">
    <name type="scientific">Actinomyces israelii</name>
    <dbReference type="NCBI Taxonomy" id="1659"/>
    <lineage>
        <taxon>Bacteria</taxon>
        <taxon>Bacillati</taxon>
        <taxon>Actinomycetota</taxon>
        <taxon>Actinomycetes</taxon>
        <taxon>Actinomycetales</taxon>
        <taxon>Actinomycetaceae</taxon>
        <taxon>Actinomyces</taxon>
    </lineage>
</organism>
<dbReference type="SUPFAM" id="SSF46785">
    <property type="entry name" value="Winged helix' DNA-binding domain"/>
    <property type="match status" value="1"/>
</dbReference>
<dbReference type="InterPro" id="IPR043129">
    <property type="entry name" value="ATPase_NBD"/>
</dbReference>
<dbReference type="InterPro" id="IPR000600">
    <property type="entry name" value="ROK"/>
</dbReference>
<dbReference type="EMBL" id="JAPTMY010000019">
    <property type="protein sequence ID" value="MCZ0858292.1"/>
    <property type="molecule type" value="Genomic_DNA"/>
</dbReference>
<dbReference type="PANTHER" id="PTHR18964:SF149">
    <property type="entry name" value="BIFUNCTIONAL UDP-N-ACETYLGLUCOSAMINE 2-EPIMERASE_N-ACETYLMANNOSAMINE KINASE"/>
    <property type="match status" value="1"/>
</dbReference>
<dbReference type="PANTHER" id="PTHR18964">
    <property type="entry name" value="ROK (REPRESSOR, ORF, KINASE) FAMILY"/>
    <property type="match status" value="1"/>
</dbReference>
<dbReference type="Gene3D" id="3.30.420.40">
    <property type="match status" value="3"/>
</dbReference>
<comment type="similarity">
    <text evidence="1">Belongs to the ROK (NagC/XylR) family.</text>
</comment>
<evidence type="ECO:0000256" key="1">
    <source>
        <dbReference type="ARBA" id="ARBA00006479"/>
    </source>
</evidence>
<dbReference type="SUPFAM" id="SSF53067">
    <property type="entry name" value="Actin-like ATPase domain"/>
    <property type="match status" value="1"/>
</dbReference>
<dbReference type="InterPro" id="IPR036388">
    <property type="entry name" value="WH-like_DNA-bd_sf"/>
</dbReference>
<comment type="caution">
    <text evidence="3">The sequence shown here is derived from an EMBL/GenBank/DDBJ whole genome shotgun (WGS) entry which is preliminary data.</text>
</comment>
<dbReference type="InterPro" id="IPR000835">
    <property type="entry name" value="HTH_MarR-typ"/>
</dbReference>
<dbReference type="RefSeq" id="WP_268917704.1">
    <property type="nucleotide sequence ID" value="NZ_JAPTMY010000019.1"/>
</dbReference>
<dbReference type="Proteomes" id="UP001072034">
    <property type="component" value="Unassembled WGS sequence"/>
</dbReference>
<dbReference type="Pfam" id="PF12802">
    <property type="entry name" value="MarR_2"/>
    <property type="match status" value="1"/>
</dbReference>
<dbReference type="Gene3D" id="1.10.10.10">
    <property type="entry name" value="Winged helix-like DNA-binding domain superfamily/Winged helix DNA-binding domain"/>
    <property type="match status" value="1"/>
</dbReference>
<protein>
    <submittedName>
        <fullName evidence="3">ROK family transcriptional regulator</fullName>
    </submittedName>
</protein>
<dbReference type="InterPro" id="IPR036390">
    <property type="entry name" value="WH_DNA-bd_sf"/>
</dbReference>
<proteinExistence type="inferred from homology"/>
<gene>
    <name evidence="3" type="ORF">OHJ16_09590</name>
</gene>
<accession>A0ABT4I978</accession>
<keyword evidence="4" id="KW-1185">Reference proteome</keyword>
<sequence length="380" mass="40506">MGVGPERIRELNSLQILHWLVDGGEATATEIADHCGLSRTSVNAALANLRELGWITTLEAVTGMTGGRPARRYRFRSEGAVVLGADVGVRHVEVLLADLAGTALARCSQDVEPGLDPPARLAVLDRLIAEALARARLRADDVHALTVAVSAALEEPGRTASRTPPPQWHEIDLVTRLRASFACPVRVGNSCRPALLAEVQHGQAAGYSDVVHILAGWRTGAAIMSQGRVIEGSAGAAGEIGGLKVLRWERAVRDLTAHPRLPELEDAGERIAWVVRAARDGDAEAASCVRTYARDLATGAAALVLAVDPAIVVLGGEMAPSADLWLEHFTRALARLVPRMPVVRVSTLGREAVVRGAARRAALDVRDRYFGNSLEAAPRR</sequence>
<evidence type="ECO:0000313" key="4">
    <source>
        <dbReference type="Proteomes" id="UP001072034"/>
    </source>
</evidence>
<feature type="domain" description="HTH marR-type" evidence="2">
    <location>
        <begin position="13"/>
        <end position="57"/>
    </location>
</feature>
<dbReference type="Pfam" id="PF00480">
    <property type="entry name" value="ROK"/>
    <property type="match status" value="2"/>
</dbReference>